<evidence type="ECO:0000259" key="3">
    <source>
        <dbReference type="Pfam" id="PF01361"/>
    </source>
</evidence>
<dbReference type="Gene3D" id="3.30.429.10">
    <property type="entry name" value="Macrophage Migration Inhibitory Factor"/>
    <property type="match status" value="1"/>
</dbReference>
<dbReference type="InterPro" id="IPR004370">
    <property type="entry name" value="4-OT-like_dom"/>
</dbReference>
<proteinExistence type="predicted"/>
<dbReference type="OrthoDB" id="3395834at2"/>
<evidence type="ECO:0000313" key="5">
    <source>
        <dbReference type="Proteomes" id="UP000435802"/>
    </source>
</evidence>
<reference evidence="4 5" key="1">
    <citation type="submission" date="2019-12" db="EMBL/GenBank/DDBJ databases">
        <title>Shinella kummerowiae sp. nov., a symbiotic bacterium isolated from root nodules of the herbal legume Kummerowia stipulacea.</title>
        <authorList>
            <person name="Gao J."/>
        </authorList>
    </citation>
    <scope>NUCLEOTIDE SEQUENCE [LARGE SCALE GENOMIC DNA]</scope>
    <source>
        <strain evidence="4 5">CCBAU 25048</strain>
    </source>
</reference>
<evidence type="ECO:0000256" key="1">
    <source>
        <dbReference type="ARBA" id="ARBA00023235"/>
    </source>
</evidence>
<evidence type="ECO:0000256" key="2">
    <source>
        <dbReference type="PIRSR" id="PIRSR037799-1"/>
    </source>
</evidence>
<dbReference type="InterPro" id="IPR017284">
    <property type="entry name" value="Tautomerase_PptA"/>
</dbReference>
<dbReference type="Pfam" id="PF01361">
    <property type="entry name" value="Tautomerase"/>
    <property type="match status" value="1"/>
</dbReference>
<dbReference type="PIRSF" id="PIRSF037799">
    <property type="entry name" value="Tautomer_YdcE_prd"/>
    <property type="match status" value="1"/>
</dbReference>
<protein>
    <submittedName>
        <fullName evidence="4">4-oxalocrotonate tautomerase</fullName>
    </submittedName>
</protein>
<evidence type="ECO:0000313" key="4">
    <source>
        <dbReference type="EMBL" id="MXN46412.1"/>
    </source>
</evidence>
<dbReference type="InterPro" id="IPR014347">
    <property type="entry name" value="Tautomerase/MIF_sf"/>
</dbReference>
<sequence>MPHVILKMVEGRTEEQKRALADALTRAVTATLGCSEDLVSVAIEDFKDEEWMARVFAPDIQQRSDTIYRMPGYGPEG</sequence>
<dbReference type="SUPFAM" id="SSF55331">
    <property type="entry name" value="Tautomerase/MIF"/>
    <property type="match status" value="1"/>
</dbReference>
<feature type="active site" description="Proton acceptor; via imino nitrogen" evidence="2">
    <location>
        <position position="2"/>
    </location>
</feature>
<dbReference type="RefSeq" id="WP_160859952.1">
    <property type="nucleotide sequence ID" value="NZ_WUMK01000005.1"/>
</dbReference>
<name>A0A6N8SHP7_9HYPH</name>
<dbReference type="EMBL" id="WUMK01000005">
    <property type="protein sequence ID" value="MXN46412.1"/>
    <property type="molecule type" value="Genomic_DNA"/>
</dbReference>
<keyword evidence="5" id="KW-1185">Reference proteome</keyword>
<dbReference type="AlphaFoldDB" id="A0A6N8SHP7"/>
<keyword evidence="1" id="KW-0413">Isomerase</keyword>
<comment type="caution">
    <text evidence="4">The sequence shown here is derived from an EMBL/GenBank/DDBJ whole genome shotgun (WGS) entry which is preliminary data.</text>
</comment>
<dbReference type="GO" id="GO:0016862">
    <property type="term" value="F:intramolecular oxidoreductase activity, interconverting keto- and enol-groups"/>
    <property type="evidence" value="ECO:0007669"/>
    <property type="project" value="InterPro"/>
</dbReference>
<feature type="domain" description="4-oxalocrotonate tautomerase-like" evidence="3">
    <location>
        <begin position="2"/>
        <end position="53"/>
    </location>
</feature>
<organism evidence="4 5">
    <name type="scientific">Shinella kummerowiae</name>
    <dbReference type="NCBI Taxonomy" id="417745"/>
    <lineage>
        <taxon>Bacteria</taxon>
        <taxon>Pseudomonadati</taxon>
        <taxon>Pseudomonadota</taxon>
        <taxon>Alphaproteobacteria</taxon>
        <taxon>Hyphomicrobiales</taxon>
        <taxon>Rhizobiaceae</taxon>
        <taxon>Shinella</taxon>
    </lineage>
</organism>
<dbReference type="Proteomes" id="UP000435802">
    <property type="component" value="Unassembled WGS sequence"/>
</dbReference>
<accession>A0A6N8SHP7</accession>
<gene>
    <name evidence="4" type="ORF">GR138_14540</name>
</gene>
<dbReference type="GO" id="GO:0005737">
    <property type="term" value="C:cytoplasm"/>
    <property type="evidence" value="ECO:0007669"/>
    <property type="project" value="InterPro"/>
</dbReference>